<dbReference type="EMBL" id="GISG01071353">
    <property type="protein sequence ID" value="MBA4629958.1"/>
    <property type="molecule type" value="Transcribed_RNA"/>
</dbReference>
<feature type="region of interest" description="Disordered" evidence="1">
    <location>
        <begin position="1"/>
        <end position="24"/>
    </location>
</feature>
<reference evidence="2" key="2">
    <citation type="submission" date="2020-07" db="EMBL/GenBank/DDBJ databases">
        <authorList>
            <person name="Vera ALvarez R."/>
            <person name="Arias-Moreno D.M."/>
            <person name="Jimenez-Jacinto V."/>
            <person name="Jimenez-Bremont J.F."/>
            <person name="Swaminathan K."/>
            <person name="Moose S.P."/>
            <person name="Guerrero-Gonzalez M.L."/>
            <person name="Marino-Ramirez L."/>
            <person name="Landsman D."/>
            <person name="Rodriguez-Kessler M."/>
            <person name="Delgado-Sanchez P."/>
        </authorList>
    </citation>
    <scope>NUCLEOTIDE SEQUENCE</scope>
    <source>
        <tissue evidence="2">Cladode</tissue>
    </source>
</reference>
<proteinExistence type="predicted"/>
<protein>
    <submittedName>
        <fullName evidence="2">Uncharacterized protein</fullName>
    </submittedName>
</protein>
<feature type="compositionally biased region" description="Basic and acidic residues" evidence="1">
    <location>
        <begin position="8"/>
        <end position="24"/>
    </location>
</feature>
<dbReference type="AlphaFoldDB" id="A0A7C8YYS0"/>
<organism evidence="2">
    <name type="scientific">Opuntia streptacantha</name>
    <name type="common">Prickly pear cactus</name>
    <name type="synonym">Opuntia cardona</name>
    <dbReference type="NCBI Taxonomy" id="393608"/>
    <lineage>
        <taxon>Eukaryota</taxon>
        <taxon>Viridiplantae</taxon>
        <taxon>Streptophyta</taxon>
        <taxon>Embryophyta</taxon>
        <taxon>Tracheophyta</taxon>
        <taxon>Spermatophyta</taxon>
        <taxon>Magnoliopsida</taxon>
        <taxon>eudicotyledons</taxon>
        <taxon>Gunneridae</taxon>
        <taxon>Pentapetalae</taxon>
        <taxon>Caryophyllales</taxon>
        <taxon>Cactineae</taxon>
        <taxon>Cactaceae</taxon>
        <taxon>Opuntioideae</taxon>
        <taxon>Opuntia</taxon>
    </lineage>
</organism>
<dbReference type="EMBL" id="GISG01071352">
    <property type="protein sequence ID" value="MBA4629957.1"/>
    <property type="molecule type" value="Transcribed_RNA"/>
</dbReference>
<reference evidence="2" key="1">
    <citation type="journal article" date="2013" name="J. Plant Res.">
        <title>Effect of fungi and light on seed germination of three Opuntia species from semiarid lands of central Mexico.</title>
        <authorList>
            <person name="Delgado-Sanchez P."/>
            <person name="Jimenez-Bremont J.F."/>
            <person name="Guerrero-Gonzalez Mde L."/>
            <person name="Flores J."/>
        </authorList>
    </citation>
    <scope>NUCLEOTIDE SEQUENCE</scope>
    <source>
        <tissue evidence="2">Cladode</tissue>
    </source>
</reference>
<sequence length="114" mass="12624">MPGSGVGERSRERTPVPHLPERPQRRVSRMQVMVPGRSAHPIGPLHRKLLFSRPSPSHRPISASQIGGSQGQAPLRRFWAHAPQLGGPLDPVAHFLCRRLSLARADLPQAYVDH</sequence>
<evidence type="ECO:0000313" key="2">
    <source>
        <dbReference type="EMBL" id="MBA4629954.1"/>
    </source>
</evidence>
<dbReference type="EMBL" id="GISG01071348">
    <property type="protein sequence ID" value="MBA4629954.1"/>
    <property type="molecule type" value="Transcribed_RNA"/>
</dbReference>
<accession>A0A7C8YYS0</accession>
<dbReference type="EMBL" id="GISG01071350">
    <property type="protein sequence ID" value="MBA4629956.1"/>
    <property type="molecule type" value="Transcribed_RNA"/>
</dbReference>
<evidence type="ECO:0000256" key="1">
    <source>
        <dbReference type="SAM" id="MobiDB-lite"/>
    </source>
</evidence>
<dbReference type="EMBL" id="GISG01071349">
    <property type="protein sequence ID" value="MBA4629955.1"/>
    <property type="molecule type" value="Transcribed_RNA"/>
</dbReference>
<name>A0A7C8YYS0_OPUST</name>